<dbReference type="Proteomes" id="UP000288096">
    <property type="component" value="Unassembled WGS sequence"/>
</dbReference>
<dbReference type="Pfam" id="PF13579">
    <property type="entry name" value="Glyco_trans_4_4"/>
    <property type="match status" value="1"/>
</dbReference>
<reference evidence="4" key="1">
    <citation type="submission" date="2017-11" db="EMBL/GenBank/DDBJ databases">
        <authorList>
            <person name="Watanabe M."/>
            <person name="Kojima H."/>
        </authorList>
    </citation>
    <scope>NUCLEOTIDE SEQUENCE [LARGE SCALE GENOMIC DNA]</scope>
    <source>
        <strain evidence="4">Tokyo 01</strain>
    </source>
</reference>
<keyword evidence="3" id="KW-0808">Transferase</keyword>
<evidence type="ECO:0000259" key="1">
    <source>
        <dbReference type="Pfam" id="PF00534"/>
    </source>
</evidence>
<evidence type="ECO:0000313" key="4">
    <source>
        <dbReference type="Proteomes" id="UP000288096"/>
    </source>
</evidence>
<dbReference type="InterPro" id="IPR001296">
    <property type="entry name" value="Glyco_trans_1"/>
</dbReference>
<keyword evidence="4" id="KW-1185">Reference proteome</keyword>
<evidence type="ECO:0000259" key="2">
    <source>
        <dbReference type="Pfam" id="PF13579"/>
    </source>
</evidence>
<dbReference type="PANTHER" id="PTHR45947">
    <property type="entry name" value="SULFOQUINOVOSYL TRANSFERASE SQD2"/>
    <property type="match status" value="1"/>
</dbReference>
<dbReference type="EMBL" id="BEXT01000001">
    <property type="protein sequence ID" value="GBC60919.1"/>
    <property type="molecule type" value="Genomic_DNA"/>
</dbReference>
<feature type="domain" description="Glycosyl transferase family 1" evidence="1">
    <location>
        <begin position="227"/>
        <end position="388"/>
    </location>
</feature>
<comment type="caution">
    <text evidence="3">The sequence shown here is derived from an EMBL/GenBank/DDBJ whole genome shotgun (WGS) entry which is preliminary data.</text>
</comment>
<dbReference type="PANTHER" id="PTHR45947:SF13">
    <property type="entry name" value="TRANSFERASE"/>
    <property type="match status" value="1"/>
</dbReference>
<proteinExistence type="predicted"/>
<dbReference type="AlphaFoldDB" id="A0A401FVC8"/>
<dbReference type="GO" id="GO:0016757">
    <property type="term" value="F:glycosyltransferase activity"/>
    <property type="evidence" value="ECO:0007669"/>
    <property type="project" value="InterPro"/>
</dbReference>
<dbReference type="OrthoDB" id="267270at2"/>
<reference evidence="4" key="2">
    <citation type="submission" date="2019-01" db="EMBL/GenBank/DDBJ databases">
        <title>Genome sequence of Desulfonema ishimotonii strain Tokyo 01.</title>
        <authorList>
            <person name="Fukui M."/>
        </authorList>
    </citation>
    <scope>NUCLEOTIDE SEQUENCE [LARGE SCALE GENOMIC DNA]</scope>
    <source>
        <strain evidence="4">Tokyo 01</strain>
    </source>
</reference>
<dbReference type="Pfam" id="PF00534">
    <property type="entry name" value="Glycos_transf_1"/>
    <property type="match status" value="1"/>
</dbReference>
<gene>
    <name evidence="3" type="ORF">DENIS_1879</name>
</gene>
<accession>A0A401FVC8</accession>
<protein>
    <submittedName>
        <fullName evidence="3">Glycosyltransferase family 1 protein</fullName>
    </submittedName>
</protein>
<dbReference type="InterPro" id="IPR028098">
    <property type="entry name" value="Glyco_trans_4-like_N"/>
</dbReference>
<dbReference type="SUPFAM" id="SSF53756">
    <property type="entry name" value="UDP-Glycosyltransferase/glycogen phosphorylase"/>
    <property type="match status" value="1"/>
</dbReference>
<dbReference type="CDD" id="cd03801">
    <property type="entry name" value="GT4_PimA-like"/>
    <property type="match status" value="1"/>
</dbReference>
<dbReference type="RefSeq" id="WP_124328271.1">
    <property type="nucleotide sequence ID" value="NZ_BEXT01000001.1"/>
</dbReference>
<dbReference type="InterPro" id="IPR050194">
    <property type="entry name" value="Glycosyltransferase_grp1"/>
</dbReference>
<organism evidence="3 4">
    <name type="scientific">Desulfonema ishimotonii</name>
    <dbReference type="NCBI Taxonomy" id="45657"/>
    <lineage>
        <taxon>Bacteria</taxon>
        <taxon>Pseudomonadati</taxon>
        <taxon>Thermodesulfobacteriota</taxon>
        <taxon>Desulfobacteria</taxon>
        <taxon>Desulfobacterales</taxon>
        <taxon>Desulfococcaceae</taxon>
        <taxon>Desulfonema</taxon>
    </lineage>
</organism>
<feature type="domain" description="Glycosyltransferase subfamily 4-like N-terminal" evidence="2">
    <location>
        <begin position="14"/>
        <end position="223"/>
    </location>
</feature>
<evidence type="ECO:0000313" key="3">
    <source>
        <dbReference type="EMBL" id="GBC60919.1"/>
    </source>
</evidence>
<dbReference type="Gene3D" id="3.40.50.2000">
    <property type="entry name" value="Glycogen Phosphorylase B"/>
    <property type="match status" value="2"/>
</dbReference>
<name>A0A401FVC8_9BACT</name>
<sequence length="433" mass="49313">MKILFANKFFFLNGGSERVFFQEREYLLKKGHEVVDFSMDHPDNLASPFSDYFVSNADYRKRQSGSRFRRFFGLCGAGVRFIRNREALEKLRALIEKEKPDIAHLHNIYHQLTPAIIPLLKRAGIPVVLTLHDYKLICPAYLMIHNDAICNECQGRYFWKATTRKCQENSRAKSLLLSLEAYWHRWAGSYGAVDRFLSPSRFQARLMARYRVDPEKIRVMPNGIETDRFSPSETDRGYALYFGRISPEKGIEVLLDAHARMVAEAGNGKSMVLKVLGDGPLAETARRRYPHVQFPGYQTGEALKKLIREAAFVVVPSQCNENCSMSVLEAMACGKPVIASAVGGLPEQIEDRQTGLLFPMGDAEALKERMTFLAANPTLRYEMGRAARMKLEASYAFEAHGQQLIRMYRELTANKLTQSEVNYGRMSDRDLPV</sequence>